<evidence type="ECO:0000259" key="3">
    <source>
        <dbReference type="PROSITE" id="PS50110"/>
    </source>
</evidence>
<protein>
    <submittedName>
        <fullName evidence="6">PAS/PAC sensor signal transduction histidine kinase</fullName>
    </submittedName>
</protein>
<dbReference type="Gene3D" id="3.40.50.2300">
    <property type="match status" value="1"/>
</dbReference>
<dbReference type="SUPFAM" id="SSF55785">
    <property type="entry name" value="PYP-like sensor domain (PAS domain)"/>
    <property type="match status" value="3"/>
</dbReference>
<keyword evidence="1" id="KW-0597">Phosphoprotein</keyword>
<feature type="domain" description="PAS" evidence="4">
    <location>
        <begin position="264"/>
        <end position="310"/>
    </location>
</feature>
<dbReference type="Gene3D" id="3.30.565.10">
    <property type="entry name" value="Histidine kinase-like ATPase, C-terminal domain"/>
    <property type="match status" value="1"/>
</dbReference>
<dbReference type="PANTHER" id="PTHR44757:SF2">
    <property type="entry name" value="BIOFILM ARCHITECTURE MAINTENANCE PROTEIN MBAA"/>
    <property type="match status" value="1"/>
</dbReference>
<organism evidence="6 7">
    <name type="scientific">Halorhabdus tiamatea SARL4B</name>
    <dbReference type="NCBI Taxonomy" id="1033806"/>
    <lineage>
        <taxon>Archaea</taxon>
        <taxon>Methanobacteriati</taxon>
        <taxon>Methanobacteriota</taxon>
        <taxon>Stenosarchaea group</taxon>
        <taxon>Halobacteria</taxon>
        <taxon>Halobacteriales</taxon>
        <taxon>Haloarculaceae</taxon>
        <taxon>Halorhabdus</taxon>
    </lineage>
</organism>
<dbReference type="PROSITE" id="PS50112">
    <property type="entry name" value="PAS"/>
    <property type="match status" value="2"/>
</dbReference>
<keyword evidence="6" id="KW-0808">Transferase</keyword>
<feature type="domain" description="Histidine kinase" evidence="2">
    <location>
        <begin position="519"/>
        <end position="723"/>
    </location>
</feature>
<keyword evidence="6" id="KW-0418">Kinase</keyword>
<feature type="modified residue" description="4-aspartylphosphate" evidence="1">
    <location>
        <position position="63"/>
    </location>
</feature>
<dbReference type="PROSITE" id="PS50110">
    <property type="entry name" value="RESPONSE_REGULATORY"/>
    <property type="match status" value="1"/>
</dbReference>
<feature type="domain" description="Response regulatory" evidence="3">
    <location>
        <begin position="12"/>
        <end position="128"/>
    </location>
</feature>
<dbReference type="GO" id="GO:0000160">
    <property type="term" value="P:phosphorelay signal transduction system"/>
    <property type="evidence" value="ECO:0007669"/>
    <property type="project" value="InterPro"/>
</dbReference>
<dbReference type="GO" id="GO:0006355">
    <property type="term" value="P:regulation of DNA-templated transcription"/>
    <property type="evidence" value="ECO:0007669"/>
    <property type="project" value="InterPro"/>
</dbReference>
<dbReference type="InterPro" id="IPR000700">
    <property type="entry name" value="PAS-assoc_C"/>
</dbReference>
<dbReference type="CDD" id="cd00075">
    <property type="entry name" value="HATPase"/>
    <property type="match status" value="1"/>
</dbReference>
<proteinExistence type="predicted"/>
<reference evidence="6 7" key="1">
    <citation type="journal article" date="2014" name="Environ. Microbiol.">
        <title>Halorhabdus tiamatea: proteogenomics and glycosidase activity measurements identify the first cultivated euryarchaeon from a deep-sea anoxic brine lake as potential polysaccharide degrader.</title>
        <authorList>
            <person name="Werner J."/>
            <person name="Ferrer M."/>
            <person name="Michel G."/>
            <person name="Mann A.J."/>
            <person name="Huang S."/>
            <person name="Juarez S."/>
            <person name="Ciordia S."/>
            <person name="Albar J.P."/>
            <person name="Alcaide M."/>
            <person name="La Cono V."/>
            <person name="Yakimov M.M."/>
            <person name="Antunes A."/>
            <person name="Taborda M."/>
            <person name="Da Costa M.S."/>
            <person name="Amann R.I."/>
            <person name="Gloeckner F.O."/>
            <person name="Golyshina O.V."/>
            <person name="Golyshin P.N."/>
            <person name="Teeling H."/>
        </authorList>
    </citation>
    <scope>NUCLEOTIDE SEQUENCE [LARGE SCALE GENOMIC DNA]</scope>
    <source>
        <strain evidence="7">SARL4B</strain>
    </source>
</reference>
<dbReference type="HOGENOM" id="CLU_000445_114_58_2"/>
<dbReference type="GO" id="GO:0016301">
    <property type="term" value="F:kinase activity"/>
    <property type="evidence" value="ECO:0007669"/>
    <property type="project" value="UniProtKB-KW"/>
</dbReference>
<evidence type="ECO:0000259" key="4">
    <source>
        <dbReference type="PROSITE" id="PS50112"/>
    </source>
</evidence>
<dbReference type="SMART" id="SM00448">
    <property type="entry name" value="REC"/>
    <property type="match status" value="1"/>
</dbReference>
<dbReference type="InterPro" id="IPR001789">
    <property type="entry name" value="Sig_transdc_resp-reg_receiver"/>
</dbReference>
<name>F7PFS7_9EURY</name>
<dbReference type="InterPro" id="IPR005467">
    <property type="entry name" value="His_kinase_dom"/>
</dbReference>
<dbReference type="NCBIfam" id="TIGR00229">
    <property type="entry name" value="sensory_box"/>
    <property type="match status" value="3"/>
</dbReference>
<dbReference type="CDD" id="cd00130">
    <property type="entry name" value="PAS"/>
    <property type="match status" value="2"/>
</dbReference>
<sequence>MGPVGQRSEARSILHVSADTAWADVFAREISASGDFTVSTAPTVTAALDILDARDPVDCIVSDYTVPAVDGLALLRSVRAQYPDIPFVLFTSEGNERVASEAVSARVTEYLIKDRFQDQWDELATLINDSIAYQQKQRSLTDSASRIKILLEASPDSIAIVQDAAFSYVNQCALDLFEVTSLGAIADNSVTAYIAAADRATVARSLNAIRTGDARVDRFDVTATGHKGTRTPVEITAISIEWDGSDAILLIFRNISEKEDMQLELRRFRRVAEAAGHAIYLTDADGRIEYVNPAFESITGFSSSDAIGRNPRIMNSGEMSEDYYESLWGTIRSGDIWEEELVNQRKDGKLYHAYQTIAPITDANGQARGFVAIQRDISDRIQQERNLQAQKERYESLFDSIRDAILVANTDRQIVDCNPAFTELFGYEPDDIKGKHTRCVYESAEEYEAMGEAIDGHFGDPQFTTIVRYEKQSGKMFPGETNVYYLRDHEGQVTGFIGLIRDVSDKQERVTQLQILDRVLRHNFHNALTVILGNSEFIQNETSGSVADSAKRIFRTGENLLDAVDKERQVTNLLADPPAPEAIDLALLLETLVSAIADSHSAADVRLHAPESCEVSVPPEIEQAIRELIENAIEHSDRVQPSVEVTLERSADETSVIITDDGPGIPEMEQEVLTGEKRIEPLYHGSGLDLWFVNLVVRRADGVLEFDENEPRGSVVRIVFSTD</sequence>
<dbReference type="PROSITE" id="PS50113">
    <property type="entry name" value="PAC"/>
    <property type="match status" value="2"/>
</dbReference>
<evidence type="ECO:0000259" key="2">
    <source>
        <dbReference type="PROSITE" id="PS50109"/>
    </source>
</evidence>
<feature type="domain" description="PAC" evidence="5">
    <location>
        <begin position="335"/>
        <end position="389"/>
    </location>
</feature>
<dbReference type="SMART" id="SM00387">
    <property type="entry name" value="HATPase_c"/>
    <property type="match status" value="1"/>
</dbReference>
<dbReference type="InterPro" id="IPR035965">
    <property type="entry name" value="PAS-like_dom_sf"/>
</dbReference>
<dbReference type="AlphaFoldDB" id="F7PFS7"/>
<dbReference type="InterPro" id="IPR000014">
    <property type="entry name" value="PAS"/>
</dbReference>
<feature type="domain" description="PAC" evidence="5">
    <location>
        <begin position="463"/>
        <end position="515"/>
    </location>
</feature>
<dbReference type="KEGG" id="hti:HTIA_0113"/>
<dbReference type="InterPro" id="IPR013767">
    <property type="entry name" value="PAS_fold"/>
</dbReference>
<evidence type="ECO:0000256" key="1">
    <source>
        <dbReference type="PROSITE-ProRule" id="PRU00169"/>
    </source>
</evidence>
<dbReference type="Pfam" id="PF02518">
    <property type="entry name" value="HATPase_c"/>
    <property type="match status" value="1"/>
</dbReference>
<evidence type="ECO:0000313" key="7">
    <source>
        <dbReference type="Proteomes" id="UP000015381"/>
    </source>
</evidence>
<dbReference type="PANTHER" id="PTHR44757">
    <property type="entry name" value="DIGUANYLATE CYCLASE DGCP"/>
    <property type="match status" value="1"/>
</dbReference>
<dbReference type="Pfam" id="PF00072">
    <property type="entry name" value="Response_reg"/>
    <property type="match status" value="1"/>
</dbReference>
<dbReference type="SMART" id="SM00091">
    <property type="entry name" value="PAS"/>
    <property type="match status" value="3"/>
</dbReference>
<dbReference type="SUPFAM" id="SSF52172">
    <property type="entry name" value="CheY-like"/>
    <property type="match status" value="1"/>
</dbReference>
<feature type="domain" description="PAS" evidence="4">
    <location>
        <begin position="390"/>
        <end position="442"/>
    </location>
</feature>
<dbReference type="Gene3D" id="3.30.450.20">
    <property type="entry name" value="PAS domain"/>
    <property type="match status" value="3"/>
</dbReference>
<dbReference type="InterPro" id="IPR036890">
    <property type="entry name" value="HATPase_C_sf"/>
</dbReference>
<dbReference type="InterPro" id="IPR011006">
    <property type="entry name" value="CheY-like_superfamily"/>
</dbReference>
<dbReference type="SUPFAM" id="SSF55874">
    <property type="entry name" value="ATPase domain of HSP90 chaperone/DNA topoisomerase II/histidine kinase"/>
    <property type="match status" value="1"/>
</dbReference>
<dbReference type="Pfam" id="PF00989">
    <property type="entry name" value="PAS"/>
    <property type="match status" value="1"/>
</dbReference>
<dbReference type="Proteomes" id="UP000015381">
    <property type="component" value="Chromosome I"/>
</dbReference>
<dbReference type="Pfam" id="PF13426">
    <property type="entry name" value="PAS_9"/>
    <property type="match status" value="2"/>
</dbReference>
<dbReference type="EMBL" id="HF571520">
    <property type="protein sequence ID" value="CCQ32264.1"/>
    <property type="molecule type" value="Genomic_DNA"/>
</dbReference>
<dbReference type="PROSITE" id="PS50109">
    <property type="entry name" value="HIS_KIN"/>
    <property type="match status" value="1"/>
</dbReference>
<dbReference type="CDD" id="cd00156">
    <property type="entry name" value="REC"/>
    <property type="match status" value="1"/>
</dbReference>
<dbReference type="InterPro" id="IPR003594">
    <property type="entry name" value="HATPase_dom"/>
</dbReference>
<dbReference type="InterPro" id="IPR052155">
    <property type="entry name" value="Biofilm_reg_signaling"/>
</dbReference>
<dbReference type="SMART" id="SM00086">
    <property type="entry name" value="PAC"/>
    <property type="match status" value="3"/>
</dbReference>
<evidence type="ECO:0000259" key="5">
    <source>
        <dbReference type="PROSITE" id="PS50113"/>
    </source>
</evidence>
<keyword evidence="7" id="KW-1185">Reference proteome</keyword>
<gene>
    <name evidence="6" type="ORF">HTIA_0113</name>
</gene>
<accession>F7PFS7</accession>
<evidence type="ECO:0000313" key="6">
    <source>
        <dbReference type="EMBL" id="CCQ32264.1"/>
    </source>
</evidence>
<dbReference type="InterPro" id="IPR001610">
    <property type="entry name" value="PAC"/>
</dbReference>